<name>A0A6J7P6J7_9ZZZZ</name>
<gene>
    <name evidence="2" type="ORF">UFOPK3974_01501</name>
</gene>
<evidence type="ECO:0000313" key="2">
    <source>
        <dbReference type="EMBL" id="CAB5000831.1"/>
    </source>
</evidence>
<protein>
    <submittedName>
        <fullName evidence="2">Unannotated protein</fullName>
    </submittedName>
</protein>
<sequence length="110" mass="11376">MVSVLPVAAIPLGPAPLPLTPPFFFPERPEPFDPEAPCAPLAPLAPDMRDPAPVVLVVGLALSAEPSRLRVASATPPRTSRATAEATRITRGLRSRSERPGADGVPSGAP</sequence>
<dbReference type="EMBL" id="CAFBOR010000263">
    <property type="protein sequence ID" value="CAB5000831.1"/>
    <property type="molecule type" value="Genomic_DNA"/>
</dbReference>
<accession>A0A6J7P6J7</accession>
<feature type="region of interest" description="Disordered" evidence="1">
    <location>
        <begin position="70"/>
        <end position="110"/>
    </location>
</feature>
<proteinExistence type="predicted"/>
<reference evidence="2" key="1">
    <citation type="submission" date="2020-05" db="EMBL/GenBank/DDBJ databases">
        <authorList>
            <person name="Chiriac C."/>
            <person name="Salcher M."/>
            <person name="Ghai R."/>
            <person name="Kavagutti S V."/>
        </authorList>
    </citation>
    <scope>NUCLEOTIDE SEQUENCE</scope>
</reference>
<organism evidence="2">
    <name type="scientific">freshwater metagenome</name>
    <dbReference type="NCBI Taxonomy" id="449393"/>
    <lineage>
        <taxon>unclassified sequences</taxon>
        <taxon>metagenomes</taxon>
        <taxon>ecological metagenomes</taxon>
    </lineage>
</organism>
<dbReference type="AlphaFoldDB" id="A0A6J7P6J7"/>
<evidence type="ECO:0000256" key="1">
    <source>
        <dbReference type="SAM" id="MobiDB-lite"/>
    </source>
</evidence>